<keyword evidence="8" id="KW-0445">Lipid transport</keyword>
<feature type="region of interest" description="Disordered" evidence="11">
    <location>
        <begin position="725"/>
        <end position="773"/>
    </location>
</feature>
<evidence type="ECO:0000256" key="1">
    <source>
        <dbReference type="ARBA" id="ARBA00004586"/>
    </source>
</evidence>
<dbReference type="InterPro" id="IPR037765">
    <property type="entry name" value="C2B_Tricalbin"/>
</dbReference>
<dbReference type="InterPro" id="IPR037761">
    <property type="entry name" value="C2A_Tricalbin"/>
</dbReference>
<dbReference type="GO" id="GO:0061817">
    <property type="term" value="P:endoplasmic reticulum-plasma membrane tethering"/>
    <property type="evidence" value="ECO:0007669"/>
    <property type="project" value="InterPro"/>
</dbReference>
<dbReference type="InterPro" id="IPR037762">
    <property type="entry name" value="C2C_Tricalbin"/>
</dbReference>
<evidence type="ECO:0000259" key="13">
    <source>
        <dbReference type="PROSITE" id="PS50004"/>
    </source>
</evidence>
<dbReference type="CDD" id="cd21678">
    <property type="entry name" value="SMP_TCB"/>
    <property type="match status" value="1"/>
</dbReference>
<feature type="non-terminal residue" evidence="15">
    <location>
        <position position="1"/>
    </location>
</feature>
<evidence type="ECO:0000259" key="14">
    <source>
        <dbReference type="PROSITE" id="PS51847"/>
    </source>
</evidence>
<sequence>EGEKDLDLRDRITLLETYLDDRFFGDWWHNVAAIVLTGFFAWFAGYIGGGITWLAVILAFTATYYRTSILRLRRNVRDDVIREMAMRKLETDTETMEWLNSFLVKFWLIYEPVLSTTVVGTTNQVLAGNTPSFIDSMFLDTFTLGTKSPRIDSVRTFPKTEDDVVVMDWKFSFLPNDTEDLTTKQLSTKVNPKVVFKIRIGKAMVAKNLPILLEDMSFQGHIRVRIKLMSTFPHVKTVDISFLEPPYFDYVLKPIGGETFGFDINVLPGLDSFIKDMVHSNLGPMMYAPHFFQLNVEEMLSGEGDSSVGVMALTLYGAKGLRGSPDMDPYCRLGFTEVEELTRSSIKKNTCNPVWNETKYLLVRNLGETLYIKVFDYNSHRKDQLLGAASFPLEVFESEPAVENKFVPLIKNAKSTGELNYGAFFFPVEKGRELEDGSIEPPPNLNTGIMKFTVHQVKDLDPTVEGVKAFSPYAQILINGKPVYATKRVKHSNSPIWDEGYECIVRDRRSMKLGVKVFDYRSGKDPVIASYHTKLDTLINHIQQREIEWFSMRPFGRVRLGVTFKPVHIKGIESDTGYFAPIGVMRFEFIKATDLRNIETIGKVDPYVRVMMNSFMRGRTFTLDDETEPVWHDYVYAAVYTLGERCTIEVMDSERSGKDRSLGSFAFDITPYVRKKSDGEYDTVIDETIHEGRLVMNKRSPKGILEYRASFFPIYRVKTPEERAKELEAEKEAEAEQQSKPEKSKESVRTDDNNADEDEEDGDDGTVDDDEAPVHDLSFDEIIKYKSGVLIFTIKNAVLARPHTYIEVLVDDHSYPSYSTSRAETRKFEFNETNDAIIRELEYSQTIIRMSEKQYSADWDDAIASATIPTLTLLKSSYEKPTTVSLTSQSGEISKVNIQCRFQPLLIKLDPSESIMNMGNMRIDILDASNLPAADMSGKSDPYTLVKLNNVQLFKSKVIKKTLNPVWNEYFEFPVRNRIYDQLELEVMDWDISVGDDDFLGHAILDMGQVEPVEPQTFTLDLTGENGEPAGQLRVSLLFKPKWISRKTQVEGGIFSGTFAPAGKIVRGVGSMPMKGVGVASSGVKMITHLFTGNKKEKAIDPDTGEEVDTGKEISAAPIGEESSVMEDHSVMSHNGNNSLVPPTPPSGRMRSNSGTSATTANTSRTGGRTEYQTVGIVIMTATGFPKDETVQARVYADSGHSKLREIHKTKGVKASAGQPKFDDAFVSNKVPSGGNLVFRVYNHHTLGRDERLGEGTVKVSD</sequence>
<dbReference type="GO" id="GO:0006869">
    <property type="term" value="P:lipid transport"/>
    <property type="evidence" value="ECO:0007669"/>
    <property type="project" value="UniProtKB-KW"/>
</dbReference>
<keyword evidence="3" id="KW-0597">Phosphoprotein</keyword>
<feature type="compositionally biased region" description="Low complexity" evidence="11">
    <location>
        <begin position="1151"/>
        <end position="1169"/>
    </location>
</feature>
<comment type="subcellular location">
    <subcellularLocation>
        <location evidence="1">Endoplasmic reticulum membrane</location>
    </subcellularLocation>
</comment>
<evidence type="ECO:0000256" key="8">
    <source>
        <dbReference type="ARBA" id="ARBA00023055"/>
    </source>
</evidence>
<keyword evidence="2" id="KW-0813">Transport</keyword>
<dbReference type="CDD" id="cd04045">
    <property type="entry name" value="C2C_Tricalbin-like"/>
    <property type="match status" value="1"/>
</dbReference>
<gene>
    <name evidence="15" type="ORF">CANCADRAFT_13024</name>
</gene>
<dbReference type="OrthoDB" id="1029639at2759"/>
<feature type="compositionally biased region" description="Polar residues" evidence="11">
    <location>
        <begin position="1132"/>
        <end position="1141"/>
    </location>
</feature>
<dbReference type="PANTHER" id="PTHR46980">
    <property type="entry name" value="TRICALBIN-1-RELATED"/>
    <property type="match status" value="1"/>
</dbReference>
<name>A0A1E4T9P7_9ASCO</name>
<keyword evidence="9" id="KW-0446">Lipid-binding</keyword>
<dbReference type="InterPro" id="IPR031468">
    <property type="entry name" value="SMP_LBD"/>
</dbReference>
<keyword evidence="5" id="KW-0677">Repeat</keyword>
<dbReference type="InterPro" id="IPR052455">
    <property type="entry name" value="Tricalbin_domain"/>
</dbReference>
<dbReference type="InterPro" id="IPR056910">
    <property type="entry name" value="TCB1-3_C2"/>
</dbReference>
<accession>A0A1E4T9P7</accession>
<dbReference type="Proteomes" id="UP000095023">
    <property type="component" value="Unassembled WGS sequence"/>
</dbReference>
<dbReference type="CDD" id="cd04052">
    <property type="entry name" value="C2B_Tricalbin-like"/>
    <property type="match status" value="1"/>
</dbReference>
<feature type="compositionally biased region" description="Acidic residues" evidence="11">
    <location>
        <begin position="753"/>
        <end position="771"/>
    </location>
</feature>
<keyword evidence="16" id="KW-1185">Reference proteome</keyword>
<evidence type="ECO:0000256" key="3">
    <source>
        <dbReference type="ARBA" id="ARBA00022553"/>
    </source>
</evidence>
<dbReference type="PRINTS" id="PR00360">
    <property type="entry name" value="C2DOMAIN"/>
</dbReference>
<evidence type="ECO:0008006" key="17">
    <source>
        <dbReference type="Google" id="ProtNLM"/>
    </source>
</evidence>
<feature type="non-terminal residue" evidence="15">
    <location>
        <position position="1262"/>
    </location>
</feature>
<dbReference type="CDD" id="cd04040">
    <property type="entry name" value="C2D_Tricalbin-like"/>
    <property type="match status" value="1"/>
</dbReference>
<reference evidence="16" key="1">
    <citation type="submission" date="2016-02" db="EMBL/GenBank/DDBJ databases">
        <title>Comparative genomics of biotechnologically important yeasts.</title>
        <authorList>
            <consortium name="DOE Joint Genome Institute"/>
            <person name="Riley R."/>
            <person name="Haridas S."/>
            <person name="Wolfe K.H."/>
            <person name="Lopes M.R."/>
            <person name="Hittinger C.T."/>
            <person name="Goker M."/>
            <person name="Salamov A."/>
            <person name="Wisecaver J."/>
            <person name="Long T.M."/>
            <person name="Aerts A.L."/>
            <person name="Barry K."/>
            <person name="Choi C."/>
            <person name="Clum A."/>
            <person name="Coughlan A.Y."/>
            <person name="Deshpande S."/>
            <person name="Douglass A.P."/>
            <person name="Hanson S.J."/>
            <person name="Klenk H.-P."/>
            <person name="Labutti K."/>
            <person name="Lapidus A."/>
            <person name="Lindquist E."/>
            <person name="Lipzen A."/>
            <person name="Meier-Kolthoff J.P."/>
            <person name="Ohm R.A."/>
            <person name="Otillar R.P."/>
            <person name="Pangilinan J."/>
            <person name="Peng Y."/>
            <person name="Rokas A."/>
            <person name="Rosa C.A."/>
            <person name="Scheuner C."/>
            <person name="Sibirny A.A."/>
            <person name="Slot J.C."/>
            <person name="Stielow J.B."/>
            <person name="Sun H."/>
            <person name="Kurtzman C.P."/>
            <person name="Blackwell M."/>
            <person name="Jeffries T.W."/>
            <person name="Grigoriev I.V."/>
        </authorList>
    </citation>
    <scope>NUCLEOTIDE SEQUENCE [LARGE SCALE GENOMIC DNA]</scope>
    <source>
        <strain evidence="16">NRRL Y-17796</strain>
    </source>
</reference>
<dbReference type="PROSITE" id="PS51847">
    <property type="entry name" value="SMP"/>
    <property type="match status" value="1"/>
</dbReference>
<dbReference type="EMBL" id="KV453844">
    <property type="protein sequence ID" value="ODV88459.1"/>
    <property type="molecule type" value="Genomic_DNA"/>
</dbReference>
<evidence type="ECO:0000256" key="12">
    <source>
        <dbReference type="SAM" id="Phobius"/>
    </source>
</evidence>
<proteinExistence type="predicted"/>
<dbReference type="GO" id="GO:0005789">
    <property type="term" value="C:endoplasmic reticulum membrane"/>
    <property type="evidence" value="ECO:0007669"/>
    <property type="project" value="UniProtKB-SubCell"/>
</dbReference>
<keyword evidence="10 12" id="KW-0472">Membrane</keyword>
<evidence type="ECO:0000256" key="5">
    <source>
        <dbReference type="ARBA" id="ARBA00022737"/>
    </source>
</evidence>
<protein>
    <recommendedName>
        <fullName evidence="17">Tricalbin</fullName>
    </recommendedName>
</protein>
<dbReference type="Gene3D" id="2.60.40.150">
    <property type="entry name" value="C2 domain"/>
    <property type="match status" value="4"/>
</dbReference>
<evidence type="ECO:0000256" key="9">
    <source>
        <dbReference type="ARBA" id="ARBA00023121"/>
    </source>
</evidence>
<evidence type="ECO:0000256" key="4">
    <source>
        <dbReference type="ARBA" id="ARBA00022692"/>
    </source>
</evidence>
<evidence type="ECO:0000313" key="16">
    <source>
        <dbReference type="Proteomes" id="UP000095023"/>
    </source>
</evidence>
<feature type="compositionally biased region" description="Basic and acidic residues" evidence="11">
    <location>
        <begin position="725"/>
        <end position="752"/>
    </location>
</feature>
<evidence type="ECO:0000256" key="2">
    <source>
        <dbReference type="ARBA" id="ARBA00022448"/>
    </source>
</evidence>
<dbReference type="PANTHER" id="PTHR46980:SF2">
    <property type="entry name" value="TRICALBIN-1-RELATED"/>
    <property type="match status" value="1"/>
</dbReference>
<dbReference type="InterPro" id="IPR037756">
    <property type="entry name" value="C2D_Tricalbin"/>
</dbReference>
<dbReference type="CDD" id="cd04044">
    <property type="entry name" value="C2A_Tricalbin-like"/>
    <property type="match status" value="1"/>
</dbReference>
<dbReference type="Pfam" id="PF25669">
    <property type="entry name" value="SMP_MUG190-like"/>
    <property type="match status" value="1"/>
</dbReference>
<evidence type="ECO:0000256" key="6">
    <source>
        <dbReference type="ARBA" id="ARBA00022824"/>
    </source>
</evidence>
<dbReference type="AlphaFoldDB" id="A0A1E4T9P7"/>
<keyword evidence="6" id="KW-0256">Endoplasmic reticulum</keyword>
<evidence type="ECO:0000256" key="7">
    <source>
        <dbReference type="ARBA" id="ARBA00022989"/>
    </source>
</evidence>
<dbReference type="SUPFAM" id="SSF49562">
    <property type="entry name" value="C2 domain (Calcium/lipid-binding domain, CaLB)"/>
    <property type="match status" value="5"/>
</dbReference>
<dbReference type="Pfam" id="PF00168">
    <property type="entry name" value="C2"/>
    <property type="match status" value="5"/>
</dbReference>
<feature type="domain" description="C2" evidence="13">
    <location>
        <begin position="431"/>
        <end position="550"/>
    </location>
</feature>
<evidence type="ECO:0000256" key="11">
    <source>
        <dbReference type="SAM" id="MobiDB-lite"/>
    </source>
</evidence>
<dbReference type="SMART" id="SM00239">
    <property type="entry name" value="C2"/>
    <property type="match status" value="5"/>
</dbReference>
<feature type="transmembrane region" description="Helical" evidence="12">
    <location>
        <begin position="32"/>
        <end position="65"/>
    </location>
</feature>
<feature type="domain" description="C2" evidence="13">
    <location>
        <begin position="1153"/>
        <end position="1262"/>
    </location>
</feature>
<feature type="region of interest" description="Disordered" evidence="11">
    <location>
        <begin position="1097"/>
        <end position="1169"/>
    </location>
</feature>
<dbReference type="PROSITE" id="PS50004">
    <property type="entry name" value="C2"/>
    <property type="match status" value="5"/>
</dbReference>
<feature type="domain" description="C2" evidence="13">
    <location>
        <begin position="901"/>
        <end position="1020"/>
    </location>
</feature>
<dbReference type="GO" id="GO:0071944">
    <property type="term" value="C:cell periphery"/>
    <property type="evidence" value="ECO:0007669"/>
    <property type="project" value="UniProtKB-ARBA"/>
</dbReference>
<evidence type="ECO:0000256" key="10">
    <source>
        <dbReference type="ARBA" id="ARBA00023136"/>
    </source>
</evidence>
<dbReference type="InterPro" id="IPR035892">
    <property type="entry name" value="C2_domain_sf"/>
</dbReference>
<evidence type="ECO:0000313" key="15">
    <source>
        <dbReference type="EMBL" id="ODV88459.1"/>
    </source>
</evidence>
<dbReference type="PIRSF" id="PIRSF037232">
    <property type="entry name" value="Tricalbin"/>
    <property type="match status" value="1"/>
</dbReference>
<dbReference type="InterPro" id="IPR017147">
    <property type="entry name" value="Tricalbin"/>
</dbReference>
<dbReference type="InterPro" id="IPR000008">
    <property type="entry name" value="C2_dom"/>
</dbReference>
<feature type="domain" description="C2" evidence="13">
    <location>
        <begin position="288"/>
        <end position="406"/>
    </location>
</feature>
<dbReference type="GO" id="GO:0008289">
    <property type="term" value="F:lipid binding"/>
    <property type="evidence" value="ECO:0007669"/>
    <property type="project" value="UniProtKB-KW"/>
</dbReference>
<feature type="domain" description="C2" evidence="13">
    <location>
        <begin position="554"/>
        <end position="685"/>
    </location>
</feature>
<organism evidence="15 16">
    <name type="scientific">Tortispora caseinolytica NRRL Y-17796</name>
    <dbReference type="NCBI Taxonomy" id="767744"/>
    <lineage>
        <taxon>Eukaryota</taxon>
        <taxon>Fungi</taxon>
        <taxon>Dikarya</taxon>
        <taxon>Ascomycota</taxon>
        <taxon>Saccharomycotina</taxon>
        <taxon>Trigonopsidomycetes</taxon>
        <taxon>Trigonopsidales</taxon>
        <taxon>Trigonopsidaceae</taxon>
        <taxon>Tortispora</taxon>
    </lineage>
</organism>
<dbReference type="Pfam" id="PF24920">
    <property type="entry name" value="C2_TCB1"/>
    <property type="match status" value="1"/>
</dbReference>
<keyword evidence="4 12" id="KW-0812">Transmembrane</keyword>
<feature type="domain" description="SMP-LTD" evidence="14">
    <location>
        <begin position="92"/>
        <end position="297"/>
    </location>
</feature>
<keyword evidence="7 12" id="KW-1133">Transmembrane helix</keyword>